<name>A0A9D7SRX4_9BACT</name>
<reference evidence="2 3" key="1">
    <citation type="submission" date="2020-10" db="EMBL/GenBank/DDBJ databases">
        <title>Connecting structure to function with the recovery of over 1000 high-quality activated sludge metagenome-assembled genomes encoding full-length rRNA genes using long-read sequencing.</title>
        <authorList>
            <person name="Singleton C.M."/>
            <person name="Petriglieri F."/>
            <person name="Kristensen J.M."/>
            <person name="Kirkegaard R.H."/>
            <person name="Michaelsen T.Y."/>
            <person name="Andersen M.H."/>
            <person name="Karst S.M."/>
            <person name="Dueholm M.S."/>
            <person name="Nielsen P.H."/>
            <person name="Albertsen M."/>
        </authorList>
    </citation>
    <scope>NUCLEOTIDE SEQUENCE [LARGE SCALE GENOMIC DNA]</scope>
    <source>
        <strain evidence="2">Ribe_18-Q3-R11-54_MAXAC.273</strain>
    </source>
</reference>
<evidence type="ECO:0000259" key="1">
    <source>
        <dbReference type="SMART" id="SM00953"/>
    </source>
</evidence>
<dbReference type="InterPro" id="IPR014914">
    <property type="entry name" value="RES_dom"/>
</dbReference>
<feature type="domain" description="RES" evidence="1">
    <location>
        <begin position="14"/>
        <end position="140"/>
    </location>
</feature>
<gene>
    <name evidence="2" type="ORF">IPP15_00520</name>
</gene>
<dbReference type="SMART" id="SM00953">
    <property type="entry name" value="RES"/>
    <property type="match status" value="1"/>
</dbReference>
<evidence type="ECO:0000313" key="3">
    <source>
        <dbReference type="Proteomes" id="UP000808337"/>
    </source>
</evidence>
<proteinExistence type="predicted"/>
<dbReference type="Pfam" id="PF08808">
    <property type="entry name" value="RES"/>
    <property type="match status" value="1"/>
</dbReference>
<sequence>MIVYRLSKSVHALDLSGKGAEKNGGRWNSKGTALIYTSETRALCMAEIAVHTPLGILPQDYELIAIEFPEHTKVLEPDLKSFPADWRSIPHAHSTQEIGDQFVKANKYLVMKVPSVIVPGEFNYLINPNHKDMKSVKIKSKEQFNFDERLFRK</sequence>
<evidence type="ECO:0000313" key="2">
    <source>
        <dbReference type="EMBL" id="MBK9980903.1"/>
    </source>
</evidence>
<accession>A0A9D7SRX4</accession>
<dbReference type="EMBL" id="JADKGY010000001">
    <property type="protein sequence ID" value="MBK9980903.1"/>
    <property type="molecule type" value="Genomic_DNA"/>
</dbReference>
<protein>
    <submittedName>
        <fullName evidence="2">RES family NAD+ phosphorylase</fullName>
    </submittedName>
</protein>
<organism evidence="2 3">
    <name type="scientific">Candidatus Opimibacter skivensis</name>
    <dbReference type="NCBI Taxonomy" id="2982028"/>
    <lineage>
        <taxon>Bacteria</taxon>
        <taxon>Pseudomonadati</taxon>
        <taxon>Bacteroidota</taxon>
        <taxon>Saprospiria</taxon>
        <taxon>Saprospirales</taxon>
        <taxon>Saprospiraceae</taxon>
        <taxon>Candidatus Opimibacter</taxon>
    </lineage>
</organism>
<dbReference type="AlphaFoldDB" id="A0A9D7SRX4"/>
<dbReference type="Proteomes" id="UP000808337">
    <property type="component" value="Unassembled WGS sequence"/>
</dbReference>
<comment type="caution">
    <text evidence="2">The sequence shown here is derived from an EMBL/GenBank/DDBJ whole genome shotgun (WGS) entry which is preliminary data.</text>
</comment>